<sequence length="89" mass="9548">MTRRLRTAAALTFLALGAGLATAGTAEAAPAPAPGYTWHAEYYYQDQCASQGQLGVTNHQWTAYYCTWTPFNPGFPGSGILGEADLYVK</sequence>
<evidence type="ECO:0000313" key="2">
    <source>
        <dbReference type="Proteomes" id="UP001592582"/>
    </source>
</evidence>
<keyword evidence="2" id="KW-1185">Reference proteome</keyword>
<dbReference type="Proteomes" id="UP001592582">
    <property type="component" value="Unassembled WGS sequence"/>
</dbReference>
<accession>A0ABV6VE83</accession>
<gene>
    <name evidence="1" type="ORF">ACEZDG_22080</name>
</gene>
<dbReference type="EMBL" id="JBHEZX010000009">
    <property type="protein sequence ID" value="MFC1411958.1"/>
    <property type="molecule type" value="Genomic_DNA"/>
</dbReference>
<proteinExistence type="predicted"/>
<comment type="caution">
    <text evidence="1">The sequence shown here is derived from an EMBL/GenBank/DDBJ whole genome shotgun (WGS) entry which is preliminary data.</text>
</comment>
<evidence type="ECO:0000313" key="1">
    <source>
        <dbReference type="EMBL" id="MFC1411958.1"/>
    </source>
</evidence>
<protein>
    <submittedName>
        <fullName evidence="1">Uncharacterized protein</fullName>
    </submittedName>
</protein>
<reference evidence="1 2" key="1">
    <citation type="submission" date="2024-09" db="EMBL/GenBank/DDBJ databases">
        <authorList>
            <person name="Lee S.D."/>
        </authorList>
    </citation>
    <scope>NUCLEOTIDE SEQUENCE [LARGE SCALE GENOMIC DNA]</scope>
    <source>
        <strain evidence="1 2">N1-1</strain>
    </source>
</reference>
<organism evidence="1 2">
    <name type="scientific">Streptacidiphilus alkalitolerans</name>
    <dbReference type="NCBI Taxonomy" id="3342712"/>
    <lineage>
        <taxon>Bacteria</taxon>
        <taxon>Bacillati</taxon>
        <taxon>Actinomycetota</taxon>
        <taxon>Actinomycetes</taxon>
        <taxon>Kitasatosporales</taxon>
        <taxon>Streptomycetaceae</taxon>
        <taxon>Streptacidiphilus</taxon>
    </lineage>
</organism>
<name>A0ABV6VE83_9ACTN</name>